<keyword evidence="7" id="KW-1185">Reference proteome</keyword>
<evidence type="ECO:0000256" key="1">
    <source>
        <dbReference type="ARBA" id="ARBA00005417"/>
    </source>
</evidence>
<dbReference type="SUPFAM" id="SSF52540">
    <property type="entry name" value="P-loop containing nucleoside triphosphate hydrolases"/>
    <property type="match status" value="1"/>
</dbReference>
<organism evidence="6 7">
    <name type="scientific">Phreatobacter aquaticus</name>
    <dbReference type="NCBI Taxonomy" id="2570229"/>
    <lineage>
        <taxon>Bacteria</taxon>
        <taxon>Pseudomonadati</taxon>
        <taxon>Pseudomonadota</taxon>
        <taxon>Alphaproteobacteria</taxon>
        <taxon>Hyphomicrobiales</taxon>
        <taxon>Phreatobacteraceae</taxon>
        <taxon>Phreatobacter</taxon>
    </lineage>
</organism>
<dbReference type="Pfam" id="PF08402">
    <property type="entry name" value="TOBE_2"/>
    <property type="match status" value="1"/>
</dbReference>
<dbReference type="InterPro" id="IPR050093">
    <property type="entry name" value="ABC_SmlMolc_Importer"/>
</dbReference>
<dbReference type="Pfam" id="PF00005">
    <property type="entry name" value="ABC_tran"/>
    <property type="match status" value="1"/>
</dbReference>
<dbReference type="GO" id="GO:0005524">
    <property type="term" value="F:ATP binding"/>
    <property type="evidence" value="ECO:0007669"/>
    <property type="project" value="UniProtKB-KW"/>
</dbReference>
<dbReference type="Gene3D" id="2.40.50.140">
    <property type="entry name" value="Nucleic acid-binding proteins"/>
    <property type="match status" value="1"/>
</dbReference>
<dbReference type="GO" id="GO:0043190">
    <property type="term" value="C:ATP-binding cassette (ABC) transporter complex"/>
    <property type="evidence" value="ECO:0007669"/>
    <property type="project" value="InterPro"/>
</dbReference>
<dbReference type="InterPro" id="IPR027417">
    <property type="entry name" value="P-loop_NTPase"/>
</dbReference>
<dbReference type="InterPro" id="IPR017871">
    <property type="entry name" value="ABC_transporter-like_CS"/>
</dbReference>
<evidence type="ECO:0000256" key="3">
    <source>
        <dbReference type="ARBA" id="ARBA00022741"/>
    </source>
</evidence>
<keyword evidence="3" id="KW-0547">Nucleotide-binding</keyword>
<protein>
    <submittedName>
        <fullName evidence="6">ABC transporter ATP-binding protein</fullName>
    </submittedName>
</protein>
<dbReference type="AlphaFoldDB" id="A0A4D7QLX5"/>
<sequence>MPPATEAEREPSYLAVSNVIKRFGASTVLDSLSLAVGRAEFVSLLGPSGCGKTTLLRLIAGLLTPDQGAIEVGGRDLTRVAAHRRNIGVVFQNYALFPHLTVAENIAYGLKAKGVPRADQAKKVTEALGLVRMEAFADRAVTALSGGQQQRIAVARAIVVEPSLLLLDEPFSALDRKLRETMQIELRHILRNLGITSIFVTHDQDEALVMSDRIAVMNEGRIEHLGTPSEVYARPKSLYTMEFVGQSSRIAGVVKGGQDGLVEIDTPFGLIRAPGNFLVGSKVVVGVRPEAIAAGEGPASDYNMVRGTVAEVIYFGSRTLLHFRTSRETDRLHVELNRLPDQVEPGTEMTVRWRIEDSRLFPAPAEAPQ</sequence>
<dbReference type="PROSITE" id="PS50893">
    <property type="entry name" value="ABC_TRANSPORTER_2"/>
    <property type="match status" value="1"/>
</dbReference>
<dbReference type="FunFam" id="3.40.50.300:FF:000133">
    <property type="entry name" value="Spermidine/putrescine import ATP-binding protein PotA"/>
    <property type="match status" value="1"/>
</dbReference>
<feature type="domain" description="ABC transporter" evidence="5">
    <location>
        <begin position="14"/>
        <end position="244"/>
    </location>
</feature>
<proteinExistence type="inferred from homology"/>
<dbReference type="InterPro" id="IPR013611">
    <property type="entry name" value="Transp-assoc_OB_typ2"/>
</dbReference>
<dbReference type="EMBL" id="CP039865">
    <property type="protein sequence ID" value="QCK88840.1"/>
    <property type="molecule type" value="Genomic_DNA"/>
</dbReference>
<reference evidence="6 7" key="1">
    <citation type="submission" date="2019-04" db="EMBL/GenBank/DDBJ databases">
        <title>Phreatobacter aquaticus sp. nov.</title>
        <authorList>
            <person name="Choi A."/>
            <person name="Baek K."/>
        </authorList>
    </citation>
    <scope>NUCLEOTIDE SEQUENCE [LARGE SCALE GENOMIC DNA]</scope>
    <source>
        <strain evidence="6 7">NMCR1094</strain>
    </source>
</reference>
<dbReference type="Gene3D" id="3.40.50.300">
    <property type="entry name" value="P-loop containing nucleotide triphosphate hydrolases"/>
    <property type="match status" value="1"/>
</dbReference>
<dbReference type="PANTHER" id="PTHR42781">
    <property type="entry name" value="SPERMIDINE/PUTRESCINE IMPORT ATP-BINDING PROTEIN POTA"/>
    <property type="match status" value="1"/>
</dbReference>
<gene>
    <name evidence="6" type="ORF">E8L99_17120</name>
</gene>
<dbReference type="GO" id="GO:0022857">
    <property type="term" value="F:transmembrane transporter activity"/>
    <property type="evidence" value="ECO:0007669"/>
    <property type="project" value="InterPro"/>
</dbReference>
<evidence type="ECO:0000313" key="6">
    <source>
        <dbReference type="EMBL" id="QCK88840.1"/>
    </source>
</evidence>
<dbReference type="InterPro" id="IPR008995">
    <property type="entry name" value="Mo/tungstate-bd_C_term_dom"/>
</dbReference>
<dbReference type="Proteomes" id="UP000298588">
    <property type="component" value="Chromosome"/>
</dbReference>
<evidence type="ECO:0000259" key="5">
    <source>
        <dbReference type="PROSITE" id="PS50893"/>
    </source>
</evidence>
<dbReference type="InterPro" id="IPR012340">
    <property type="entry name" value="NA-bd_OB-fold"/>
</dbReference>
<dbReference type="SUPFAM" id="SSF50331">
    <property type="entry name" value="MOP-like"/>
    <property type="match status" value="1"/>
</dbReference>
<name>A0A4D7QLX5_9HYPH</name>
<dbReference type="Gene3D" id="2.40.50.100">
    <property type="match status" value="1"/>
</dbReference>
<dbReference type="OrthoDB" id="9802264at2"/>
<dbReference type="InterPro" id="IPR003593">
    <property type="entry name" value="AAA+_ATPase"/>
</dbReference>
<dbReference type="InterPro" id="IPR003439">
    <property type="entry name" value="ABC_transporter-like_ATP-bd"/>
</dbReference>
<dbReference type="PROSITE" id="PS00211">
    <property type="entry name" value="ABC_TRANSPORTER_1"/>
    <property type="match status" value="1"/>
</dbReference>
<dbReference type="GO" id="GO:0016887">
    <property type="term" value="F:ATP hydrolysis activity"/>
    <property type="evidence" value="ECO:0007669"/>
    <property type="project" value="InterPro"/>
</dbReference>
<comment type="similarity">
    <text evidence="1">Belongs to the ABC transporter superfamily.</text>
</comment>
<accession>A0A4D7QLX5</accession>
<evidence type="ECO:0000256" key="4">
    <source>
        <dbReference type="ARBA" id="ARBA00022840"/>
    </source>
</evidence>
<dbReference type="SMART" id="SM00382">
    <property type="entry name" value="AAA"/>
    <property type="match status" value="1"/>
</dbReference>
<evidence type="ECO:0000256" key="2">
    <source>
        <dbReference type="ARBA" id="ARBA00022448"/>
    </source>
</evidence>
<keyword evidence="2" id="KW-0813">Transport</keyword>
<keyword evidence="4 6" id="KW-0067">ATP-binding</keyword>
<dbReference type="GO" id="GO:0015847">
    <property type="term" value="P:putrescine transport"/>
    <property type="evidence" value="ECO:0007669"/>
    <property type="project" value="UniProtKB-ARBA"/>
</dbReference>
<dbReference type="PANTHER" id="PTHR42781:SF4">
    <property type="entry name" value="SPERMIDINE_PUTRESCINE IMPORT ATP-BINDING PROTEIN POTA"/>
    <property type="match status" value="1"/>
</dbReference>
<evidence type="ECO:0000313" key="7">
    <source>
        <dbReference type="Proteomes" id="UP000298588"/>
    </source>
</evidence>
<dbReference type="KEGG" id="paqt:E8L99_17120"/>